<evidence type="ECO:0000313" key="3">
    <source>
        <dbReference type="Proteomes" id="UP001153365"/>
    </source>
</evidence>
<keyword evidence="1" id="KW-0472">Membrane</keyword>
<feature type="transmembrane region" description="Helical" evidence="1">
    <location>
        <begin position="46"/>
        <end position="66"/>
    </location>
</feature>
<proteinExistence type="predicted"/>
<dbReference type="Proteomes" id="UP001153365">
    <property type="component" value="Unassembled WGS sequence"/>
</dbReference>
<sequence>MQKDEKKKKEKKERKKKQIFFALMIIMFLVYAVKIVNYAFSYCIFVITMNVPFFLAEPQIIIPLPLSFRKKKLLKDTD</sequence>
<keyword evidence="1" id="KW-0812">Transmembrane</keyword>
<gene>
    <name evidence="2" type="ORF">PPACK8108_LOCUS4131</name>
</gene>
<feature type="transmembrane region" description="Helical" evidence="1">
    <location>
        <begin position="20"/>
        <end position="40"/>
    </location>
</feature>
<keyword evidence="1" id="KW-1133">Transmembrane helix</keyword>
<keyword evidence="3" id="KW-1185">Reference proteome</keyword>
<name>A0AAV0AP32_PHAPC</name>
<protein>
    <submittedName>
        <fullName evidence="2">Expressed protein</fullName>
    </submittedName>
</protein>
<evidence type="ECO:0000313" key="2">
    <source>
        <dbReference type="EMBL" id="CAH7669508.1"/>
    </source>
</evidence>
<dbReference type="EMBL" id="CALTRL010000742">
    <property type="protein sequence ID" value="CAH7669508.1"/>
    <property type="molecule type" value="Genomic_DNA"/>
</dbReference>
<evidence type="ECO:0000256" key="1">
    <source>
        <dbReference type="SAM" id="Phobius"/>
    </source>
</evidence>
<accession>A0AAV0AP32</accession>
<reference evidence="2" key="1">
    <citation type="submission" date="2022-06" db="EMBL/GenBank/DDBJ databases">
        <authorList>
            <consortium name="SYNGENTA / RWTH Aachen University"/>
        </authorList>
    </citation>
    <scope>NUCLEOTIDE SEQUENCE</scope>
</reference>
<organism evidence="2 3">
    <name type="scientific">Phakopsora pachyrhizi</name>
    <name type="common">Asian soybean rust disease fungus</name>
    <dbReference type="NCBI Taxonomy" id="170000"/>
    <lineage>
        <taxon>Eukaryota</taxon>
        <taxon>Fungi</taxon>
        <taxon>Dikarya</taxon>
        <taxon>Basidiomycota</taxon>
        <taxon>Pucciniomycotina</taxon>
        <taxon>Pucciniomycetes</taxon>
        <taxon>Pucciniales</taxon>
        <taxon>Phakopsoraceae</taxon>
        <taxon>Phakopsora</taxon>
    </lineage>
</organism>
<comment type="caution">
    <text evidence="2">The sequence shown here is derived from an EMBL/GenBank/DDBJ whole genome shotgun (WGS) entry which is preliminary data.</text>
</comment>
<dbReference type="AlphaFoldDB" id="A0AAV0AP32"/>